<evidence type="ECO:0000313" key="1">
    <source>
        <dbReference type="EMBL" id="QJI53022.1"/>
    </source>
</evidence>
<evidence type="ECO:0000313" key="2">
    <source>
        <dbReference type="Proteomes" id="UP000671952"/>
    </source>
</evidence>
<keyword evidence="2" id="KW-1185">Reference proteome</keyword>
<gene>
    <name evidence="1" type="ORF">XccvBFoX4_gp68c</name>
</gene>
<sequence>MPWKSPGVACSVQNNMQSAPACSPTWATPLRCVTR</sequence>
<reference evidence="1" key="1">
    <citation type="submission" date="2020-03" db="EMBL/GenBank/DDBJ databases">
        <title>Development of an integrated pest management strategy to control Xanthomonas campestris pv. campestris by using bacteriophages.</title>
        <authorList>
            <person name="Holtappels D."/>
            <person name="Rombouts S."/>
            <person name="Lavigne R."/>
            <person name="Wagemans J."/>
        </authorList>
    </citation>
    <scope>NUCLEOTIDE SEQUENCE</scope>
</reference>
<organism evidence="1 2">
    <name type="scientific">Xanthomonas phage FoX4</name>
    <dbReference type="NCBI Taxonomy" id="2723900"/>
    <lineage>
        <taxon>Viruses</taxon>
        <taxon>Duplodnaviria</taxon>
        <taxon>Heunggongvirae</taxon>
        <taxon>Uroviricota</taxon>
        <taxon>Caudoviricetes</taxon>
        <taxon>Foxquatrovirus</taxon>
        <taxon>Foxquatrovirus fox4</taxon>
    </lineage>
</organism>
<proteinExistence type="predicted"/>
<accession>A0A858WJ44</accession>
<dbReference type="Proteomes" id="UP000671952">
    <property type="component" value="Segment"/>
</dbReference>
<protein>
    <submittedName>
        <fullName evidence="1">Uncharacterized protein</fullName>
    </submittedName>
</protein>
<dbReference type="EMBL" id="MT161385">
    <property type="protein sequence ID" value="QJI53022.1"/>
    <property type="molecule type" value="Genomic_DNA"/>
</dbReference>
<name>A0A858WJ44_9CAUD</name>